<dbReference type="InParanoid" id="A0A7J7D8Z9"/>
<dbReference type="PANTHER" id="PTHR44259">
    <property type="entry name" value="OS07G0183000 PROTEIN-RELATED"/>
    <property type="match status" value="1"/>
</dbReference>
<dbReference type="AlphaFoldDB" id="A0A7J7D8Z9"/>
<keyword evidence="3" id="KW-1185">Reference proteome</keyword>
<comment type="caution">
    <text evidence="2">The sequence shown here is derived from an EMBL/GenBank/DDBJ whole genome shotgun (WGS) entry which is preliminary data.</text>
</comment>
<evidence type="ECO:0000313" key="3">
    <source>
        <dbReference type="Proteomes" id="UP000593562"/>
    </source>
</evidence>
<proteinExistence type="predicted"/>
<dbReference type="InterPro" id="IPR005174">
    <property type="entry name" value="KIB1-4_b-propeller"/>
</dbReference>
<dbReference type="InterPro" id="IPR050942">
    <property type="entry name" value="F-box_BR-signaling"/>
</dbReference>
<protein>
    <submittedName>
        <fullName evidence="2">Putative F-box protein</fullName>
    </submittedName>
</protein>
<organism evidence="2 3">
    <name type="scientific">Tripterygium wilfordii</name>
    <name type="common">Thunder God vine</name>
    <dbReference type="NCBI Taxonomy" id="458696"/>
    <lineage>
        <taxon>Eukaryota</taxon>
        <taxon>Viridiplantae</taxon>
        <taxon>Streptophyta</taxon>
        <taxon>Embryophyta</taxon>
        <taxon>Tracheophyta</taxon>
        <taxon>Spermatophyta</taxon>
        <taxon>Magnoliopsida</taxon>
        <taxon>eudicotyledons</taxon>
        <taxon>Gunneridae</taxon>
        <taxon>Pentapetalae</taxon>
        <taxon>rosids</taxon>
        <taxon>fabids</taxon>
        <taxon>Celastrales</taxon>
        <taxon>Celastraceae</taxon>
        <taxon>Tripterygium</taxon>
    </lineage>
</organism>
<dbReference type="PANTHER" id="PTHR44259:SF15">
    <property type="entry name" value="F-BOX PROTEIN KIB2-RELATED"/>
    <property type="match status" value="1"/>
</dbReference>
<feature type="domain" description="KIB1-4 beta-propeller" evidence="1">
    <location>
        <begin position="6"/>
        <end position="254"/>
    </location>
</feature>
<evidence type="ECO:0000259" key="1">
    <source>
        <dbReference type="Pfam" id="PF03478"/>
    </source>
</evidence>
<dbReference type="FunCoup" id="A0A7J7D8Z9">
    <property type="interactions" value="174"/>
</dbReference>
<dbReference type="Proteomes" id="UP000593562">
    <property type="component" value="Unassembled WGS sequence"/>
</dbReference>
<evidence type="ECO:0000313" key="2">
    <source>
        <dbReference type="EMBL" id="KAF5742774.1"/>
    </source>
</evidence>
<gene>
    <name evidence="2" type="ORF">HS088_TW09G00834</name>
</gene>
<sequence length="285" mass="32761">MDCSSLPTFASCSTLDYLYHDTSVWVERFVKKAILSSCPSNLNYYYVALIYDEKSSLAFCRVNGDGSWTKLDGKHAPYEDIIICNQTQLCALGLDGSLEMWDIVEGCISPAKKMDISSVEIRRREDSQWGRFGNEPDQSLKYYLMESSGGLLLVIRYFEYLLREDCYHPLFSSAFPDQTLHFEVFKLDNNHKMWMQVDSLGDHVLFLGGSESISIPVVEDCKMLKRDSIYFTGDLWDHRPGEYLFGGHDMGVFSLQDASVECFYGCHEMEKIETTPVWVVPHPWF</sequence>
<dbReference type="Pfam" id="PF03478">
    <property type="entry name" value="Beta-prop_KIB1-4"/>
    <property type="match status" value="1"/>
</dbReference>
<reference evidence="2 3" key="1">
    <citation type="journal article" date="2020" name="Nat. Commun.">
        <title>Genome of Tripterygium wilfordii and identification of cytochrome P450 involved in triptolide biosynthesis.</title>
        <authorList>
            <person name="Tu L."/>
            <person name="Su P."/>
            <person name="Zhang Z."/>
            <person name="Gao L."/>
            <person name="Wang J."/>
            <person name="Hu T."/>
            <person name="Zhou J."/>
            <person name="Zhang Y."/>
            <person name="Zhao Y."/>
            <person name="Liu Y."/>
            <person name="Song Y."/>
            <person name="Tong Y."/>
            <person name="Lu Y."/>
            <person name="Yang J."/>
            <person name="Xu C."/>
            <person name="Jia M."/>
            <person name="Peters R.J."/>
            <person name="Huang L."/>
            <person name="Gao W."/>
        </authorList>
    </citation>
    <scope>NUCLEOTIDE SEQUENCE [LARGE SCALE GENOMIC DNA]</scope>
    <source>
        <strain evidence="3">cv. XIE 37</strain>
        <tissue evidence="2">Leaf</tissue>
    </source>
</reference>
<accession>A0A7J7D8Z9</accession>
<name>A0A7J7D8Z9_TRIWF</name>
<dbReference type="EMBL" id="JAAARO010000009">
    <property type="protein sequence ID" value="KAF5742774.1"/>
    <property type="molecule type" value="Genomic_DNA"/>
</dbReference>